<accession>A0ABS8XSZ7</accession>
<comment type="caution">
    <text evidence="2">The sequence shown here is derived from an EMBL/GenBank/DDBJ whole genome shotgun (WGS) entry which is preliminary data.</text>
</comment>
<feature type="transmembrane region" description="Helical" evidence="1">
    <location>
        <begin position="127"/>
        <end position="147"/>
    </location>
</feature>
<proteinExistence type="predicted"/>
<sequence length="252" mass="27137">MPIDFARELTGAERTQQGNRRLGLVLAFVAGALNAGGFLAVKQYTSHVTGTVSSVADQAVLNRWDLVVDGVVSVLAFMLGAMCCALMVNFARRRALRSQYALVLLAEAGLILLFGLVGGQLLHEETLFVPLTVLLLCFIMGLQNAVITKLSNAVIRTTHMTGIVTDLGIELGRLAYINRHQMEGMQVVADRTRLKVLAGQLLTFLGGGIAGAYGFERFGYVSTVPLAVVLAAMALIPAMDDVQDWRGWGTRT</sequence>
<keyword evidence="1" id="KW-1133">Transmembrane helix</keyword>
<keyword evidence="1" id="KW-0812">Transmembrane</keyword>
<feature type="transmembrane region" description="Helical" evidence="1">
    <location>
        <begin position="219"/>
        <end position="238"/>
    </location>
</feature>
<protein>
    <submittedName>
        <fullName evidence="2">DUF1275 domain-containing protein</fullName>
    </submittedName>
</protein>
<name>A0ABS8XSZ7_9BURK</name>
<keyword evidence="1" id="KW-0472">Membrane</keyword>
<dbReference type="Proteomes" id="UP001201463">
    <property type="component" value="Unassembled WGS sequence"/>
</dbReference>
<evidence type="ECO:0000313" key="3">
    <source>
        <dbReference type="Proteomes" id="UP001201463"/>
    </source>
</evidence>
<evidence type="ECO:0000256" key="1">
    <source>
        <dbReference type="SAM" id="Phobius"/>
    </source>
</evidence>
<dbReference type="InterPro" id="IPR010699">
    <property type="entry name" value="DUF1275"/>
</dbReference>
<feature type="transmembrane region" description="Helical" evidence="1">
    <location>
        <begin position="21"/>
        <end position="41"/>
    </location>
</feature>
<evidence type="ECO:0000313" key="2">
    <source>
        <dbReference type="EMBL" id="MCE4540315.1"/>
    </source>
</evidence>
<feature type="transmembrane region" description="Helical" evidence="1">
    <location>
        <begin position="100"/>
        <end position="121"/>
    </location>
</feature>
<reference evidence="2 3" key="1">
    <citation type="submission" date="2021-12" db="EMBL/GenBank/DDBJ databases">
        <title>Genome seq of p7.</title>
        <authorList>
            <person name="Seo T."/>
        </authorList>
    </citation>
    <scope>NUCLEOTIDE SEQUENCE [LARGE SCALE GENOMIC DNA]</scope>
    <source>
        <strain evidence="2 3">P7</strain>
    </source>
</reference>
<keyword evidence="3" id="KW-1185">Reference proteome</keyword>
<dbReference type="Pfam" id="PF06912">
    <property type="entry name" value="DUF1275"/>
    <property type="match status" value="1"/>
</dbReference>
<dbReference type="PANTHER" id="PTHR37314">
    <property type="entry name" value="SLR0142 PROTEIN"/>
    <property type="match status" value="1"/>
</dbReference>
<feature type="transmembrane region" description="Helical" evidence="1">
    <location>
        <begin position="70"/>
        <end position="88"/>
    </location>
</feature>
<dbReference type="PANTHER" id="PTHR37314:SF4">
    <property type="entry name" value="UPF0700 TRANSMEMBRANE PROTEIN YOAK"/>
    <property type="match status" value="1"/>
</dbReference>
<dbReference type="RefSeq" id="WP_233394829.1">
    <property type="nucleotide sequence ID" value="NZ_JAJTWT010000015.1"/>
</dbReference>
<dbReference type="EMBL" id="JAJTWT010000015">
    <property type="protein sequence ID" value="MCE4540315.1"/>
    <property type="molecule type" value="Genomic_DNA"/>
</dbReference>
<feature type="transmembrane region" description="Helical" evidence="1">
    <location>
        <begin position="194"/>
        <end position="213"/>
    </location>
</feature>
<gene>
    <name evidence="2" type="ORF">LXT12_23985</name>
</gene>
<organism evidence="2 3">
    <name type="scientific">Pelomonas caseinilytica</name>
    <dbReference type="NCBI Taxonomy" id="2906763"/>
    <lineage>
        <taxon>Bacteria</taxon>
        <taxon>Pseudomonadati</taxon>
        <taxon>Pseudomonadota</taxon>
        <taxon>Betaproteobacteria</taxon>
        <taxon>Burkholderiales</taxon>
        <taxon>Sphaerotilaceae</taxon>
        <taxon>Roseateles</taxon>
    </lineage>
</organism>